<reference evidence="2 3" key="1">
    <citation type="submission" date="2021-06" db="EMBL/GenBank/DDBJ databases">
        <title>Caerostris extrusa draft genome.</title>
        <authorList>
            <person name="Kono N."/>
            <person name="Arakawa K."/>
        </authorList>
    </citation>
    <scope>NUCLEOTIDE SEQUENCE [LARGE SCALE GENOMIC DNA]</scope>
</reference>
<name>A0AAV4M8L9_CAEEX</name>
<feature type="compositionally biased region" description="Polar residues" evidence="1">
    <location>
        <begin position="9"/>
        <end position="21"/>
    </location>
</feature>
<evidence type="ECO:0000313" key="2">
    <source>
        <dbReference type="EMBL" id="GIX68797.1"/>
    </source>
</evidence>
<gene>
    <name evidence="2" type="ORF">CEXT_646351</name>
</gene>
<organism evidence="2 3">
    <name type="scientific">Caerostris extrusa</name>
    <name type="common">Bark spider</name>
    <name type="synonym">Caerostris bankana</name>
    <dbReference type="NCBI Taxonomy" id="172846"/>
    <lineage>
        <taxon>Eukaryota</taxon>
        <taxon>Metazoa</taxon>
        <taxon>Ecdysozoa</taxon>
        <taxon>Arthropoda</taxon>
        <taxon>Chelicerata</taxon>
        <taxon>Arachnida</taxon>
        <taxon>Araneae</taxon>
        <taxon>Araneomorphae</taxon>
        <taxon>Entelegynae</taxon>
        <taxon>Araneoidea</taxon>
        <taxon>Araneidae</taxon>
        <taxon>Caerostris</taxon>
    </lineage>
</organism>
<protein>
    <submittedName>
        <fullName evidence="2">Uncharacterized protein</fullName>
    </submittedName>
</protein>
<keyword evidence="3" id="KW-1185">Reference proteome</keyword>
<dbReference type="EMBL" id="BPLR01002001">
    <property type="protein sequence ID" value="GIX68797.1"/>
    <property type="molecule type" value="Genomic_DNA"/>
</dbReference>
<accession>A0AAV4M8L9</accession>
<dbReference type="Proteomes" id="UP001054945">
    <property type="component" value="Unassembled WGS sequence"/>
</dbReference>
<sequence>MSWAKRLRPTSSFCTPSSSNHAGKPCQGKRKKNDVRKELLHCPSVATRIIDHVRYAARKDSFVEDAYLLILFCSREKELGMLMSEDRLE</sequence>
<comment type="caution">
    <text evidence="2">The sequence shown here is derived from an EMBL/GenBank/DDBJ whole genome shotgun (WGS) entry which is preliminary data.</text>
</comment>
<proteinExistence type="predicted"/>
<evidence type="ECO:0000256" key="1">
    <source>
        <dbReference type="SAM" id="MobiDB-lite"/>
    </source>
</evidence>
<dbReference type="AlphaFoldDB" id="A0AAV4M8L9"/>
<evidence type="ECO:0000313" key="3">
    <source>
        <dbReference type="Proteomes" id="UP001054945"/>
    </source>
</evidence>
<feature type="region of interest" description="Disordered" evidence="1">
    <location>
        <begin position="1"/>
        <end position="32"/>
    </location>
</feature>